<reference evidence="1" key="1">
    <citation type="journal article" date="2020" name="Plant Biotechnol. J.">
        <title>The pomegranate (Punica granatum L.) draft genome dissects genetic divergence between soft- and hard-seeded cultivars.</title>
        <authorList>
            <person name="Luo X."/>
            <person name="Li H."/>
            <person name="Wu Z."/>
            <person name="Yao W."/>
            <person name="Zhao P."/>
            <person name="Cao D."/>
            <person name="Yu H."/>
            <person name="Li K."/>
            <person name="Poudel K."/>
            <person name="Zhao D."/>
            <person name="Zhang F."/>
            <person name="Xia X."/>
            <person name="Chen L."/>
            <person name="Wang Q."/>
            <person name="Jing D."/>
            <person name="Cao S."/>
        </authorList>
    </citation>
    <scope>NUCLEOTIDE SEQUENCE [LARGE SCALE GENOMIC DNA]</scope>
    <source>
        <strain evidence="1">cv. Tunisia</strain>
    </source>
</reference>
<accession>A0A6P8E347</accession>
<dbReference type="GeneID" id="116210919"/>
<dbReference type="Pfam" id="PF11326">
    <property type="entry name" value="PANTS-like"/>
    <property type="match status" value="1"/>
</dbReference>
<evidence type="ECO:0000313" key="1">
    <source>
        <dbReference type="Proteomes" id="UP000515151"/>
    </source>
</evidence>
<name>A0A6P8E347_PUNGR</name>
<reference evidence="2" key="2">
    <citation type="submission" date="2025-08" db="UniProtKB">
        <authorList>
            <consortium name="RefSeq"/>
        </authorList>
    </citation>
    <scope>IDENTIFICATION</scope>
    <source>
        <tissue evidence="2">Leaf</tissue>
    </source>
</reference>
<dbReference type="RefSeq" id="XP_031400929.1">
    <property type="nucleotide sequence ID" value="XM_031545069.1"/>
</dbReference>
<dbReference type="PANTHER" id="PTHR28052:SF1">
    <property type="entry name" value="UPF0545 PROTEIN C22ORF39"/>
    <property type="match status" value="1"/>
</dbReference>
<sequence>MAAEKEETSAAARRRLTCSACFDALWFCYSPVHQMQMYYRFGELDNCKAKWSALIDCLSLKTKRASEVQVMKKQISCRRFSRSARHKSLIYGSSELRRNLRLIGKSCLVIWMEGNDRGTADAAAAA</sequence>
<keyword evidence="1" id="KW-1185">Reference proteome</keyword>
<dbReference type="AlphaFoldDB" id="A0A6P8E347"/>
<organism evidence="1 2">
    <name type="scientific">Punica granatum</name>
    <name type="common">Pomegranate</name>
    <dbReference type="NCBI Taxonomy" id="22663"/>
    <lineage>
        <taxon>Eukaryota</taxon>
        <taxon>Viridiplantae</taxon>
        <taxon>Streptophyta</taxon>
        <taxon>Embryophyta</taxon>
        <taxon>Tracheophyta</taxon>
        <taxon>Spermatophyta</taxon>
        <taxon>Magnoliopsida</taxon>
        <taxon>eudicotyledons</taxon>
        <taxon>Gunneridae</taxon>
        <taxon>Pentapetalae</taxon>
        <taxon>rosids</taxon>
        <taxon>malvids</taxon>
        <taxon>Myrtales</taxon>
        <taxon>Lythraceae</taxon>
        <taxon>Punica</taxon>
    </lineage>
</organism>
<evidence type="ECO:0000313" key="2">
    <source>
        <dbReference type="RefSeq" id="XP_031400929.1"/>
    </source>
</evidence>
<dbReference type="Proteomes" id="UP000515151">
    <property type="component" value="Chromosome 6"/>
</dbReference>
<dbReference type="OrthoDB" id="2017405at2759"/>
<protein>
    <submittedName>
        <fullName evidence="2">Uncharacterized protein LOC116210919 isoform X1</fullName>
    </submittedName>
</protein>
<proteinExistence type="predicted"/>
<dbReference type="PANTHER" id="PTHR28052">
    <property type="entry name" value="UPF0545 PROTEIN C22ORF39"/>
    <property type="match status" value="1"/>
</dbReference>
<gene>
    <name evidence="2" type="primary">LOC116210919</name>
</gene>
<dbReference type="InterPro" id="IPR021475">
    <property type="entry name" value="Pants/Emi1-like"/>
</dbReference>